<accession>V6LGI9</accession>
<dbReference type="EMBL" id="AUWU02000008">
    <property type="protein sequence ID" value="KAH0570142.1"/>
    <property type="molecule type" value="Genomic_DNA"/>
</dbReference>
<evidence type="ECO:0000313" key="3">
    <source>
        <dbReference type="Proteomes" id="UP000018208"/>
    </source>
</evidence>
<evidence type="ECO:0000313" key="2">
    <source>
        <dbReference type="EMBL" id="KAH0570142.1"/>
    </source>
</evidence>
<protein>
    <submittedName>
        <fullName evidence="1">Uncharacterized protein</fullName>
    </submittedName>
</protein>
<evidence type="ECO:0000313" key="1">
    <source>
        <dbReference type="EMBL" id="EST42801.1"/>
    </source>
</evidence>
<dbReference type="Proteomes" id="UP000018208">
    <property type="component" value="Unassembled WGS sequence"/>
</dbReference>
<gene>
    <name evidence="1" type="ORF">SS50377_17570</name>
    <name evidence="2" type="ORF">SS50377_28117</name>
</gene>
<reference evidence="2" key="2">
    <citation type="submission" date="2020-12" db="EMBL/GenBank/DDBJ databases">
        <title>New Spironucleus salmonicida genome in near-complete chromosomes.</title>
        <authorList>
            <person name="Xu F."/>
            <person name="Kurt Z."/>
            <person name="Jimenez-Gonzalez A."/>
            <person name="Astvaldsson A."/>
            <person name="Andersson J.O."/>
            <person name="Svard S.G."/>
        </authorList>
    </citation>
    <scope>NUCLEOTIDE SEQUENCE</scope>
    <source>
        <strain evidence="2">ATCC 50377</strain>
    </source>
</reference>
<name>V6LGI9_9EUKA</name>
<dbReference type="EMBL" id="KI546154">
    <property type="protein sequence ID" value="EST42801.1"/>
    <property type="molecule type" value="Genomic_DNA"/>
</dbReference>
<sequence>MYEVDMYFKTQNFSPLRETTSLQLVMTAYEDDFILFQAPTQIFNVARDDIKLKFNYPALYISEKTRLELKVQDMIDGSCNYVLRQTIYKQDSVSLQGDGIMSSSLQTFKYRLNSTYISIHYQYLQIQYLEVKMQELNLPITQNLFRNLAIEVQTDNFLQLCTLKYDEKLKIFKSMRSLFLPYEEDFLAKIVLLFKFNDEVEKLTIFNINIRPSLLNNGQCLQFRFETPFFPAPFLKTIDLMTFLIVCELPNMLKNPETVDFAVQSLYQLRGMFTSGLLNALLSASSLFYDVNRPEFQGIPTGLICENAKKQEGKRFKAQSKLFESFSYIQHDEEYVELSCKGKLKIIVASTEKLELRRRFYPSLVEYMKIFREASMLCLVIKELVGYDEHLFIFGDQNVEIQQNFHVYKIDSRINSVEMLIEECTSQKIVYYRYSEIFDVMETAPIILHKSLEKLKNIHNILLQITQYVSIIENDQAIAQIPLVLSNYAELLQQSLSSAEDFDLVIDFPIQNDEKQIIFTINARDDVFYALGSKEKHIKHLHDREQELKNVELMLKEKTFQFKNKTKMLTNAFADVSVIEKREIPEPEIAKFQSCKDFIQANFMGQEEPEMKKRDTISNQKSRVMTIVKTSSPRKGVFIPGKLFYKPKDVYNTQILPKIGSQRTGQRSSSTVGIAERLSARGYTIK</sequence>
<proteinExistence type="predicted"/>
<organism evidence="1">
    <name type="scientific">Spironucleus salmonicida</name>
    <dbReference type="NCBI Taxonomy" id="348837"/>
    <lineage>
        <taxon>Eukaryota</taxon>
        <taxon>Metamonada</taxon>
        <taxon>Diplomonadida</taxon>
        <taxon>Hexamitidae</taxon>
        <taxon>Hexamitinae</taxon>
        <taxon>Spironucleus</taxon>
    </lineage>
</organism>
<dbReference type="VEuPathDB" id="GiardiaDB:SS50377_28117"/>
<reference evidence="1 2" key="1">
    <citation type="journal article" date="2014" name="PLoS Genet.">
        <title>The Genome of Spironucleus salmonicida Highlights a Fish Pathogen Adapted to Fluctuating Environments.</title>
        <authorList>
            <person name="Xu F."/>
            <person name="Jerlstrom-Hultqvist J."/>
            <person name="Einarsson E."/>
            <person name="Astvaldsson A."/>
            <person name="Svard S.G."/>
            <person name="Andersson J.O."/>
        </authorList>
    </citation>
    <scope>NUCLEOTIDE SEQUENCE</scope>
    <source>
        <strain evidence="2">ATCC 50377</strain>
    </source>
</reference>
<dbReference type="AlphaFoldDB" id="V6LGI9"/>
<keyword evidence="3" id="KW-1185">Reference proteome</keyword>